<feature type="compositionally biased region" description="Basic and acidic residues" evidence="1">
    <location>
        <begin position="31"/>
        <end position="46"/>
    </location>
</feature>
<sequence>MGTWNALSSIVTVLSGCAVTLLAIGCFWPREDSRHPTARPRPDRPRGTPVSRHWPWQWNCGEPDHAFTLTDAHTWMQVHRDHDCARKRAAFAALVAAGRIHPDSTRRNTLRSDDD</sequence>
<name>W5TSG9_9NOCA</name>
<keyword evidence="2" id="KW-0812">Transmembrane</keyword>
<reference evidence="3 4" key="1">
    <citation type="journal article" date="2014" name="Appl. Environ. Microbiol.">
        <title>Insights into the Microbial Degradation of Rubber and Gutta-Percha by Analysis of the Complete Genome of Nocardia nova SH22a.</title>
        <authorList>
            <person name="Luo Q."/>
            <person name="Hiessl S."/>
            <person name="Poehlein A."/>
            <person name="Daniel R."/>
            <person name="Steinbuchel A."/>
        </authorList>
    </citation>
    <scope>NUCLEOTIDE SEQUENCE [LARGE SCALE GENOMIC DNA]</scope>
    <source>
        <strain evidence="3">SH22a</strain>
    </source>
</reference>
<organism evidence="3 4">
    <name type="scientific">Nocardia nova SH22a</name>
    <dbReference type="NCBI Taxonomy" id="1415166"/>
    <lineage>
        <taxon>Bacteria</taxon>
        <taxon>Bacillati</taxon>
        <taxon>Actinomycetota</taxon>
        <taxon>Actinomycetes</taxon>
        <taxon>Mycobacteriales</taxon>
        <taxon>Nocardiaceae</taxon>
        <taxon>Nocardia</taxon>
    </lineage>
</organism>
<dbReference type="OrthoDB" id="4557246at2"/>
<dbReference type="HOGENOM" id="CLU_2155708_0_0_11"/>
<dbReference type="Proteomes" id="UP000019150">
    <property type="component" value="Chromosome"/>
</dbReference>
<dbReference type="PATRIC" id="fig|1415166.3.peg.7683"/>
<evidence type="ECO:0000256" key="2">
    <source>
        <dbReference type="SAM" id="Phobius"/>
    </source>
</evidence>
<dbReference type="RefSeq" id="WP_025353509.1">
    <property type="nucleotide sequence ID" value="NZ_CP006850.1"/>
</dbReference>
<dbReference type="AlphaFoldDB" id="W5TSG9"/>
<dbReference type="STRING" id="1415166.NONO_c74870"/>
<evidence type="ECO:0000313" key="4">
    <source>
        <dbReference type="Proteomes" id="UP000019150"/>
    </source>
</evidence>
<evidence type="ECO:0000313" key="3">
    <source>
        <dbReference type="EMBL" id="AHH22242.1"/>
    </source>
</evidence>
<dbReference type="eggNOG" id="ENOG503297R">
    <property type="taxonomic scope" value="Bacteria"/>
</dbReference>
<accession>W5TSG9</accession>
<feature type="region of interest" description="Disordered" evidence="1">
    <location>
        <begin position="31"/>
        <end position="53"/>
    </location>
</feature>
<protein>
    <submittedName>
        <fullName evidence="3">Uncharacterized protein</fullName>
    </submittedName>
</protein>
<evidence type="ECO:0000256" key="1">
    <source>
        <dbReference type="SAM" id="MobiDB-lite"/>
    </source>
</evidence>
<keyword evidence="2" id="KW-0472">Membrane</keyword>
<gene>
    <name evidence="3" type="ORF">NONO_c74870</name>
</gene>
<dbReference type="KEGG" id="nno:NONO_c74870"/>
<keyword evidence="2" id="KW-1133">Transmembrane helix</keyword>
<dbReference type="EMBL" id="CP006850">
    <property type="protein sequence ID" value="AHH22242.1"/>
    <property type="molecule type" value="Genomic_DNA"/>
</dbReference>
<keyword evidence="4" id="KW-1185">Reference proteome</keyword>
<proteinExistence type="predicted"/>
<feature type="transmembrane region" description="Helical" evidence="2">
    <location>
        <begin position="6"/>
        <end position="28"/>
    </location>
</feature>